<reference evidence="1" key="1">
    <citation type="submission" date="2014-11" db="EMBL/GenBank/DDBJ databases">
        <authorList>
            <person name="Amaro Gonzalez C."/>
        </authorList>
    </citation>
    <scope>NUCLEOTIDE SEQUENCE</scope>
</reference>
<proteinExistence type="predicted"/>
<accession>A0A0E9P905</accession>
<protein>
    <submittedName>
        <fullName evidence="1">Uncharacterized protein</fullName>
    </submittedName>
</protein>
<reference evidence="1" key="2">
    <citation type="journal article" date="2015" name="Fish Shellfish Immunol.">
        <title>Early steps in the European eel (Anguilla anguilla)-Vibrio vulnificus interaction in the gills: Role of the RtxA13 toxin.</title>
        <authorList>
            <person name="Callol A."/>
            <person name="Pajuelo D."/>
            <person name="Ebbesson L."/>
            <person name="Teles M."/>
            <person name="MacKenzie S."/>
            <person name="Amaro C."/>
        </authorList>
    </citation>
    <scope>NUCLEOTIDE SEQUENCE</scope>
</reference>
<evidence type="ECO:0000313" key="1">
    <source>
        <dbReference type="EMBL" id="JAH00545.1"/>
    </source>
</evidence>
<dbReference type="AlphaFoldDB" id="A0A0E9P905"/>
<organism evidence="1">
    <name type="scientific">Anguilla anguilla</name>
    <name type="common">European freshwater eel</name>
    <name type="synonym">Muraena anguilla</name>
    <dbReference type="NCBI Taxonomy" id="7936"/>
    <lineage>
        <taxon>Eukaryota</taxon>
        <taxon>Metazoa</taxon>
        <taxon>Chordata</taxon>
        <taxon>Craniata</taxon>
        <taxon>Vertebrata</taxon>
        <taxon>Euteleostomi</taxon>
        <taxon>Actinopterygii</taxon>
        <taxon>Neopterygii</taxon>
        <taxon>Teleostei</taxon>
        <taxon>Anguilliformes</taxon>
        <taxon>Anguillidae</taxon>
        <taxon>Anguilla</taxon>
    </lineage>
</organism>
<dbReference type="EMBL" id="GBXM01108032">
    <property type="protein sequence ID" value="JAH00545.1"/>
    <property type="molecule type" value="Transcribed_RNA"/>
</dbReference>
<sequence length="36" mass="3923">MAPHPATLSRAYWAVCLCLSQAGRSTSLLWSSELQS</sequence>
<name>A0A0E9P905_ANGAN</name>